<name>W6V1Q1_ECHGR</name>
<accession>W6V1Q1</accession>
<organism evidence="1 2">
    <name type="scientific">Echinococcus granulosus</name>
    <name type="common">Hydatid tapeworm</name>
    <dbReference type="NCBI Taxonomy" id="6210"/>
    <lineage>
        <taxon>Eukaryota</taxon>
        <taxon>Metazoa</taxon>
        <taxon>Spiralia</taxon>
        <taxon>Lophotrochozoa</taxon>
        <taxon>Platyhelminthes</taxon>
        <taxon>Cestoda</taxon>
        <taxon>Eucestoda</taxon>
        <taxon>Cyclophyllidea</taxon>
        <taxon>Taeniidae</taxon>
        <taxon>Echinococcus</taxon>
        <taxon>Echinococcus granulosus group</taxon>
    </lineage>
</organism>
<dbReference type="Proteomes" id="UP000019149">
    <property type="component" value="Unassembled WGS sequence"/>
</dbReference>
<gene>
    <name evidence="1" type="ORF">EGR_05285</name>
</gene>
<protein>
    <submittedName>
        <fullName evidence="1">Uncharacterized protein</fullName>
    </submittedName>
</protein>
<dbReference type="RefSeq" id="XP_024351005.1">
    <property type="nucleotide sequence ID" value="XM_024494534.1"/>
</dbReference>
<dbReference type="GeneID" id="36341000"/>
<dbReference type="KEGG" id="egl:EGR_05285"/>
<reference evidence="1 2" key="1">
    <citation type="journal article" date="2013" name="Nat. Genet.">
        <title>The genome of the hydatid tapeworm Echinococcus granulosus.</title>
        <authorList>
            <person name="Zheng H."/>
            <person name="Zhang W."/>
            <person name="Zhang L."/>
            <person name="Zhang Z."/>
            <person name="Li J."/>
            <person name="Lu G."/>
            <person name="Zhu Y."/>
            <person name="Wang Y."/>
            <person name="Huang Y."/>
            <person name="Liu J."/>
            <person name="Kang H."/>
            <person name="Chen J."/>
            <person name="Wang L."/>
            <person name="Chen A."/>
            <person name="Yu S."/>
            <person name="Gao Z."/>
            <person name="Jin L."/>
            <person name="Gu W."/>
            <person name="Wang Z."/>
            <person name="Zhao L."/>
            <person name="Shi B."/>
            <person name="Wen H."/>
            <person name="Lin R."/>
            <person name="Jones M.K."/>
            <person name="Brejova B."/>
            <person name="Vinar T."/>
            <person name="Zhao G."/>
            <person name="McManus D.P."/>
            <person name="Chen Z."/>
            <person name="Zhou Y."/>
            <person name="Wang S."/>
        </authorList>
    </citation>
    <scope>NUCLEOTIDE SEQUENCE [LARGE SCALE GENOMIC DNA]</scope>
</reference>
<keyword evidence="2" id="KW-1185">Reference proteome</keyword>
<comment type="caution">
    <text evidence="1">The sequence shown here is derived from an EMBL/GenBank/DDBJ whole genome shotgun (WGS) entry which is preliminary data.</text>
</comment>
<dbReference type="AlphaFoldDB" id="W6V1Q1"/>
<dbReference type="CTD" id="36341000"/>
<sequence>MSLKTHLFCRCCYMELLYIKEFYCWENFKKKESARDYRLQKDLSIENMKWQTYAHALVYISKIHAFIQFISYKPFSGHKYIPIFYHTRKLEFALYFFIKKVTIVLNFELSLLISSFLTFPERAISDIFQQNDHERSERPKLPQAALCNLHQQRHFGDRSSFLFLTLSKL</sequence>
<evidence type="ECO:0000313" key="1">
    <source>
        <dbReference type="EMBL" id="EUB59809.1"/>
    </source>
</evidence>
<proteinExistence type="predicted"/>
<dbReference type="EMBL" id="APAU02000038">
    <property type="protein sequence ID" value="EUB59809.1"/>
    <property type="molecule type" value="Genomic_DNA"/>
</dbReference>
<evidence type="ECO:0000313" key="2">
    <source>
        <dbReference type="Proteomes" id="UP000019149"/>
    </source>
</evidence>